<keyword evidence="3" id="KW-1185">Reference proteome</keyword>
<dbReference type="EMBL" id="APNK01000005">
    <property type="protein sequence ID" value="KEZ78325.1"/>
    <property type="molecule type" value="Genomic_DNA"/>
</dbReference>
<evidence type="ECO:0008006" key="4">
    <source>
        <dbReference type="Google" id="ProtNLM"/>
    </source>
</evidence>
<feature type="region of interest" description="Disordered" evidence="1">
    <location>
        <begin position="120"/>
        <end position="152"/>
    </location>
</feature>
<reference evidence="2 3" key="1">
    <citation type="submission" date="2013-03" db="EMBL/GenBank/DDBJ databases">
        <title>Salinisphaera hydrothermalis C41B8 Genome Sequencing.</title>
        <authorList>
            <person name="Li C."/>
            <person name="Lai Q."/>
            <person name="Shao Z."/>
        </authorList>
    </citation>
    <scope>NUCLEOTIDE SEQUENCE [LARGE SCALE GENOMIC DNA]</scope>
    <source>
        <strain evidence="2 3">C41B8</strain>
    </source>
</reference>
<name>A0A084INP1_SALHC</name>
<dbReference type="AlphaFoldDB" id="A0A084INP1"/>
<dbReference type="eggNOG" id="COG5556">
    <property type="taxonomic scope" value="Bacteria"/>
</dbReference>
<sequence length="152" mass="17359">MPTLKDNVKQHIVTQLACYETPTDVANSVREEFGIEITRGQAHSYDPNSSRGHQLAQKWKDLFKVTRETFLEDTSAIPVANKAVRLKRLQRMADKAEQMRNYQLASQLLEQVAKECGGSYTNKRELSGPNGSAIPTETEVRVRYIRPEHRDE</sequence>
<comment type="caution">
    <text evidence="2">The sequence shown here is derived from an EMBL/GenBank/DDBJ whole genome shotgun (WGS) entry which is preliminary data.</text>
</comment>
<proteinExistence type="predicted"/>
<dbReference type="Pfam" id="PF10045">
    <property type="entry name" value="DUF2280"/>
    <property type="match status" value="1"/>
</dbReference>
<evidence type="ECO:0000256" key="1">
    <source>
        <dbReference type="SAM" id="MobiDB-lite"/>
    </source>
</evidence>
<gene>
    <name evidence="2" type="ORF">C41B8_05468</name>
</gene>
<dbReference type="RefSeq" id="WP_037335211.1">
    <property type="nucleotide sequence ID" value="NZ_APNK01000005.1"/>
</dbReference>
<organism evidence="2 3">
    <name type="scientific">Salinisphaera hydrothermalis (strain C41B8)</name>
    <dbReference type="NCBI Taxonomy" id="1304275"/>
    <lineage>
        <taxon>Bacteria</taxon>
        <taxon>Pseudomonadati</taxon>
        <taxon>Pseudomonadota</taxon>
        <taxon>Gammaproteobacteria</taxon>
        <taxon>Salinisphaerales</taxon>
        <taxon>Salinisphaeraceae</taxon>
        <taxon>Salinisphaera</taxon>
    </lineage>
</organism>
<dbReference type="OrthoDB" id="6464700at2"/>
<dbReference type="STRING" id="1304275.C41B8_05468"/>
<dbReference type="InterPro" id="IPR018738">
    <property type="entry name" value="DUF2280"/>
</dbReference>
<evidence type="ECO:0000313" key="2">
    <source>
        <dbReference type="EMBL" id="KEZ78325.1"/>
    </source>
</evidence>
<feature type="compositionally biased region" description="Basic and acidic residues" evidence="1">
    <location>
        <begin position="138"/>
        <end position="152"/>
    </location>
</feature>
<protein>
    <recommendedName>
        <fullName evidence="4">Phage protein</fullName>
    </recommendedName>
</protein>
<evidence type="ECO:0000313" key="3">
    <source>
        <dbReference type="Proteomes" id="UP000028302"/>
    </source>
</evidence>
<accession>A0A084INP1</accession>
<dbReference type="Proteomes" id="UP000028302">
    <property type="component" value="Unassembled WGS sequence"/>
</dbReference>